<name>A0A8J6B7L5_9EUKA</name>
<accession>A0A8J6B7L5</accession>
<sequence>MNSFFFHKLPIVVGRRDADVVILDPSISRTHAVIDNRQNDAMVLDIEDKSKTGVVIDGTPIRRGGTGQLAVGQTVTFGPSPKNSFTLAYTPVSVIIGHISPRSKLRPFSSHLGALGIPYPAPMGTANLLVTTHLHPDPTNVHAAAHGALAVTPDYFGALSKSIAHGVATTVPDPMDYIPPPSPALKKIARLVSGLEEADLVPAIPRRSAFLRRYAIYTTDSELESLVMVSGGTPVNPTTPVPTDHALVLVADDLDDVDPKIVALAKATHAGNMGEQGSPIGRTFILNHNEMILAVILGVLRLGESVQFMSTPSQSQDVTPSTAPITEVVEAAEATLPRESGPKSRLPDHDSDSDGVEEVDLSEVEQAEAPPPVAKTGRRVAVKSKAPQPAPVSAEPQGDQQPQATANHPGAMMRTVVSTGWVRLARTEKRARR</sequence>
<dbReference type="AlphaFoldDB" id="A0A8J6B7L5"/>
<feature type="compositionally biased region" description="Acidic residues" evidence="6">
    <location>
        <begin position="353"/>
        <end position="366"/>
    </location>
</feature>
<gene>
    <name evidence="8" type="ORF">J8273_3776</name>
</gene>
<dbReference type="SMART" id="SM00240">
    <property type="entry name" value="FHA"/>
    <property type="match status" value="1"/>
</dbReference>
<dbReference type="GO" id="GO:0030870">
    <property type="term" value="C:Mre11 complex"/>
    <property type="evidence" value="ECO:0007669"/>
    <property type="project" value="InterPro"/>
</dbReference>
<evidence type="ECO:0000313" key="9">
    <source>
        <dbReference type="Proteomes" id="UP000717585"/>
    </source>
</evidence>
<evidence type="ECO:0000256" key="3">
    <source>
        <dbReference type="ARBA" id="ARBA00023204"/>
    </source>
</evidence>
<evidence type="ECO:0000256" key="5">
    <source>
        <dbReference type="ARBA" id="ARBA00044757"/>
    </source>
</evidence>
<dbReference type="GO" id="GO:0003684">
    <property type="term" value="F:damaged DNA binding"/>
    <property type="evidence" value="ECO:0007669"/>
    <property type="project" value="TreeGrafter"/>
</dbReference>
<dbReference type="PROSITE" id="PS50006">
    <property type="entry name" value="FHA_DOMAIN"/>
    <property type="match status" value="1"/>
</dbReference>
<dbReference type="PANTHER" id="PTHR12162:SF0">
    <property type="entry name" value="NIBRIN"/>
    <property type="match status" value="1"/>
</dbReference>
<comment type="caution">
    <text evidence="8">The sequence shown here is derived from an EMBL/GenBank/DDBJ whole genome shotgun (WGS) entry which is preliminary data.</text>
</comment>
<dbReference type="GO" id="GO:0000724">
    <property type="term" value="P:double-strand break repair via homologous recombination"/>
    <property type="evidence" value="ECO:0007669"/>
    <property type="project" value="TreeGrafter"/>
</dbReference>
<evidence type="ECO:0000256" key="2">
    <source>
        <dbReference type="ARBA" id="ARBA00022763"/>
    </source>
</evidence>
<comment type="similarity">
    <text evidence="5">Belongs to the Nibrin family.</text>
</comment>
<protein>
    <submittedName>
        <fullName evidence="8">Nibrin, NBN</fullName>
    </submittedName>
</protein>
<keyword evidence="2" id="KW-0227">DNA damage</keyword>
<keyword evidence="3" id="KW-0234">DNA repair</keyword>
<dbReference type="Pfam" id="PF00498">
    <property type="entry name" value="FHA"/>
    <property type="match status" value="1"/>
</dbReference>
<dbReference type="Proteomes" id="UP000717585">
    <property type="component" value="Unassembled WGS sequence"/>
</dbReference>
<dbReference type="InterPro" id="IPR000253">
    <property type="entry name" value="FHA_dom"/>
</dbReference>
<dbReference type="SUPFAM" id="SSF49879">
    <property type="entry name" value="SMAD/FHA domain"/>
    <property type="match status" value="1"/>
</dbReference>
<feature type="domain" description="FHA" evidence="7">
    <location>
        <begin position="11"/>
        <end position="61"/>
    </location>
</feature>
<reference evidence="8" key="1">
    <citation type="submission" date="2021-05" db="EMBL/GenBank/DDBJ databases">
        <title>A free-living protist that lacks canonical eukaryotic 1 DNA replication and segregation systems.</title>
        <authorList>
            <person name="Salas-Leiva D.E."/>
            <person name="Tromer E.C."/>
            <person name="Curtis B.A."/>
            <person name="Jerlstrom-Hultqvist J."/>
            <person name="Kolisko M."/>
            <person name="Yi Z."/>
            <person name="Salas-Leiva J.S."/>
            <person name="Gallot-Lavallee L."/>
            <person name="Kops G.J.P.L."/>
            <person name="Archibald J.M."/>
            <person name="Simpson A.G.B."/>
            <person name="Roger A.J."/>
        </authorList>
    </citation>
    <scope>NUCLEOTIDE SEQUENCE</scope>
    <source>
        <strain evidence="8">BICM</strain>
    </source>
</reference>
<dbReference type="InterPro" id="IPR040227">
    <property type="entry name" value="Nibrin-rel"/>
</dbReference>
<keyword evidence="4" id="KW-0539">Nucleus</keyword>
<evidence type="ECO:0000256" key="6">
    <source>
        <dbReference type="SAM" id="MobiDB-lite"/>
    </source>
</evidence>
<evidence type="ECO:0000259" key="7">
    <source>
        <dbReference type="PROSITE" id="PS50006"/>
    </source>
</evidence>
<keyword evidence="9" id="KW-1185">Reference proteome</keyword>
<proteinExistence type="inferred from homology"/>
<dbReference type="CDD" id="cd00060">
    <property type="entry name" value="FHA"/>
    <property type="match status" value="1"/>
</dbReference>
<evidence type="ECO:0000256" key="4">
    <source>
        <dbReference type="ARBA" id="ARBA00023242"/>
    </source>
</evidence>
<organism evidence="8 9">
    <name type="scientific">Carpediemonas membranifera</name>
    <dbReference type="NCBI Taxonomy" id="201153"/>
    <lineage>
        <taxon>Eukaryota</taxon>
        <taxon>Metamonada</taxon>
        <taxon>Carpediemonas-like organisms</taxon>
        <taxon>Carpediemonas</taxon>
    </lineage>
</organism>
<feature type="region of interest" description="Disordered" evidence="6">
    <location>
        <begin position="333"/>
        <end position="413"/>
    </location>
</feature>
<dbReference type="EMBL" id="JAHDYR010000013">
    <property type="protein sequence ID" value="KAG9394799.1"/>
    <property type="molecule type" value="Genomic_DNA"/>
</dbReference>
<feature type="compositionally biased region" description="Basic and acidic residues" evidence="6">
    <location>
        <begin position="340"/>
        <end position="352"/>
    </location>
</feature>
<dbReference type="GO" id="GO:0007095">
    <property type="term" value="P:mitotic G2 DNA damage checkpoint signaling"/>
    <property type="evidence" value="ECO:0007669"/>
    <property type="project" value="InterPro"/>
</dbReference>
<dbReference type="InterPro" id="IPR008984">
    <property type="entry name" value="SMAD_FHA_dom_sf"/>
</dbReference>
<dbReference type="Gene3D" id="2.60.200.20">
    <property type="match status" value="1"/>
</dbReference>
<evidence type="ECO:0000256" key="1">
    <source>
        <dbReference type="ARBA" id="ARBA00004123"/>
    </source>
</evidence>
<evidence type="ECO:0000313" key="8">
    <source>
        <dbReference type="EMBL" id="KAG9394799.1"/>
    </source>
</evidence>
<dbReference type="PANTHER" id="PTHR12162">
    <property type="entry name" value="NIBRIN-RELATED"/>
    <property type="match status" value="1"/>
</dbReference>
<comment type="subcellular location">
    <subcellularLocation>
        <location evidence="1">Nucleus</location>
    </subcellularLocation>
</comment>